<protein>
    <submittedName>
        <fullName evidence="3">Uncharacterized protein</fullName>
    </submittedName>
</protein>
<keyword evidence="2" id="KW-1133">Transmembrane helix</keyword>
<dbReference type="Proteomes" id="UP000266841">
    <property type="component" value="Unassembled WGS sequence"/>
</dbReference>
<dbReference type="EMBL" id="AGNL01039484">
    <property type="protein sequence ID" value="EJK52630.1"/>
    <property type="molecule type" value="Genomic_DNA"/>
</dbReference>
<evidence type="ECO:0000313" key="3">
    <source>
        <dbReference type="EMBL" id="EJK52630.1"/>
    </source>
</evidence>
<feature type="compositionally biased region" description="Basic and acidic residues" evidence="1">
    <location>
        <begin position="330"/>
        <end position="343"/>
    </location>
</feature>
<name>K0RHC1_THAOC</name>
<feature type="region of interest" description="Disordered" evidence="1">
    <location>
        <begin position="310"/>
        <end position="354"/>
    </location>
</feature>
<dbReference type="Gene3D" id="2.60.120.200">
    <property type="match status" value="1"/>
</dbReference>
<sequence>MVNVSGLGSYRVSHLPDSRDQLPRRDDFVPWVIYAFGGTVTHQADEDKPVKTRLAIGKMRFWWLALSGTMLDLVWGDGDSLPTLDNSILGAESNGRGDGSNLFSEDSPSLDNDVATNSKLVEEPQTINIAESLKQLNSIHHSQLRGGTRLSMNHPEEFVSKSALDFEQLQSVAQGHLELLETAAQHQSNNDKEAVVATLLSAVPDIKALVSAVEEGNDLAPELGIALPPELKQIDGAALALVSGDDLAKSLAGALDIMPPDIFGQIAGNTRDILHVMKEIQTALGPLNQHRHLKKKSNLFDPWLVSGQEKSASANQPTYHSTNQPTNGQGEKKTNGSSKDKQQKQWTGSSDQVPPFDIFELQKRKLKFQPGRILSDNPRVKELISESKKRKFSGLSKTLNQHTHKHKERNRRRLQATDQCRQVDCDPDDYACNCSNLVKCATDISDYDLAVMFGLGFIDSNTDSDGFGTFTESFDTFMANDVLVLKALDINAKAADLASTGDYSNREKCDGLLAEFHSVKTTDEQYQLSIDQVCASVDSAIKLDLNEIKDQYDGLEQIAEGPFAVDGAVDNDSGSNLSDGVYRLRTADTGGDGQVRYMRVLGTVSLPILKNRGLIRDQLIFHLASSNKKHVEMVDKWCSAIMASLTKTLIGSCGGLLQLEIDRSVFCETDSGAGTYSDGEEYCLMRSLSGCNEDTMTLRPNSANNQRYRNELDNLDKVAYVGANCPDYVVGVPEYAAKVGAAFTGNQENNPIRFATGRSAGSEWIPEFQFSINGYTHYISAAMYPYTDCGGDGTHCQLDWIIRPITEIYSGDQAELRDVCRPLILICHEMLKNRLKEHEEIWQSELSPYPGKLNRNLNGWWKMRKLNQSFSDGIESQVVGPEQDPSDHLSSQGVWTITGSEVIPATGLNDHFNYIFVQVGGDVDVRLRVHDFDSMNAAAMAGLMARDSLDTNARQYTSLVEGVSGDQRGRMTMRFTPGDHAQTHSLQPILSENFWLHMVRQGNTFHAYYSDDDGLTWPRIGEARGVGTWANQYIGIAVSSGASGEYATLRASDFSINGEVYDTVVQCQSTSYNTCADFSRAFDLLYQGRNATLYPDNNPMIDENGPGIESQNTVDTLLSINLPNGYKFDQSNQGVTSFDGYEYASFDSFPGEVEDNEGTWYLELEDNMNWMACAGGANCREEEAVQISSTELHPFVCCADAMPDLPASVGPGWRPPHSSQADICPNAFQKGTIATDPLCEHRTFSEAVQACSTIGGRLCTVNELEAGCASSGSGFTGSGPGCGDHGSMSWSTVFAYQYHVVTGCLSSQNNLDVATSAMEYVPDVVLDDGSVHTMECQNRAPWHTGISAEACDNVLGTWFRSPCITLKECIDDRVTDPEHEGYSRSFEEFVSGTPEDPLTKRIRVWHDHYSNLIIEEIQVLDGEGINHSLESSTSQSSISGDKSALNAIDGSFASHAETEFEKGMCIWSSGSAVVTLPDPLFVVVIKEPWLEVVLDESTVVKEMILHGSGLDNIHITFFDSSDTVVGRYQVGDLSGHNGPEIRIHGDDFENPNQIFIGGFVIEDETDEAQCEHAREEDDFEVCAQFKALMCGEDAFFDAVDEMVEEADQPRTTSHVQYSQRTFAAPDNLEFIELTNKEEFLLSKGVTKATLGFAKDLTKDAKDLLKDQNSFEYCSKLLDPLLNVPFLGDFLYLAGLLVCLTVYLLIWVLLHLSKYTAMIAYHMNSILIESLLVSIDKTDFAKAQYFDQFYRDEWLTTSLSDINTNIGLQHTTLRDQNLEGQFHVLKSALNSLDLTRNPNGDTAKEILVEDDPSCRCVLYPDDSDPRWAGTCETEFSFSNRRLLEELSIKTASEMQPGIMMPAGKLNEIIKKEDEIIKKEDEIIKNDDWMMKELAIVREDGDDLITAVNDIRTALGVRASGAKSQRSKAAKITKGELVAEKDTSLVPKEVSTGEENVLDKLQNKMGAIERDVQAVKENMHTNGRKMDTIEHMLVQLISQNDN</sequence>
<accession>K0RHC1</accession>
<evidence type="ECO:0000313" key="4">
    <source>
        <dbReference type="Proteomes" id="UP000266841"/>
    </source>
</evidence>
<comment type="caution">
    <text evidence="3">The sequence shown here is derived from an EMBL/GenBank/DDBJ whole genome shotgun (WGS) entry which is preliminary data.</text>
</comment>
<organism evidence="3 4">
    <name type="scientific">Thalassiosira oceanica</name>
    <name type="common">Marine diatom</name>
    <dbReference type="NCBI Taxonomy" id="159749"/>
    <lineage>
        <taxon>Eukaryota</taxon>
        <taxon>Sar</taxon>
        <taxon>Stramenopiles</taxon>
        <taxon>Ochrophyta</taxon>
        <taxon>Bacillariophyta</taxon>
        <taxon>Coscinodiscophyceae</taxon>
        <taxon>Thalassiosirophycidae</taxon>
        <taxon>Thalassiosirales</taxon>
        <taxon>Thalassiosiraceae</taxon>
        <taxon>Thalassiosira</taxon>
    </lineage>
</organism>
<reference evidence="3 4" key="1">
    <citation type="journal article" date="2012" name="Genome Biol.">
        <title>Genome and low-iron response of an oceanic diatom adapted to chronic iron limitation.</title>
        <authorList>
            <person name="Lommer M."/>
            <person name="Specht M."/>
            <person name="Roy A.S."/>
            <person name="Kraemer L."/>
            <person name="Andreson R."/>
            <person name="Gutowska M.A."/>
            <person name="Wolf J."/>
            <person name="Bergner S.V."/>
            <person name="Schilhabel M.B."/>
            <person name="Klostermeier U.C."/>
            <person name="Beiko R.G."/>
            <person name="Rosenstiel P."/>
            <person name="Hippler M."/>
            <person name="Laroche J."/>
        </authorList>
    </citation>
    <scope>NUCLEOTIDE SEQUENCE [LARGE SCALE GENOMIC DNA]</scope>
    <source>
        <strain evidence="3 4">CCMP1005</strain>
    </source>
</reference>
<keyword evidence="4" id="KW-1185">Reference proteome</keyword>
<feature type="compositionally biased region" description="Polar residues" evidence="1">
    <location>
        <begin position="310"/>
        <end position="329"/>
    </location>
</feature>
<keyword evidence="2" id="KW-0472">Membrane</keyword>
<gene>
    <name evidence="3" type="ORF">THAOC_28076</name>
</gene>
<keyword evidence="2" id="KW-0812">Transmembrane</keyword>
<proteinExistence type="predicted"/>
<feature type="transmembrane region" description="Helical" evidence="2">
    <location>
        <begin position="1689"/>
        <end position="1709"/>
    </location>
</feature>
<evidence type="ECO:0000256" key="2">
    <source>
        <dbReference type="SAM" id="Phobius"/>
    </source>
</evidence>
<evidence type="ECO:0000256" key="1">
    <source>
        <dbReference type="SAM" id="MobiDB-lite"/>
    </source>
</evidence>